<accession>A0A5Q5CE95</accession>
<feature type="compositionally biased region" description="Basic and acidic residues" evidence="1">
    <location>
        <begin position="100"/>
        <end position="114"/>
    </location>
</feature>
<gene>
    <name evidence="2" type="ordered locus">Mjls_1694</name>
</gene>
<organism evidence="2">
    <name type="scientific">Mycobacterium sp. (strain JLS)</name>
    <dbReference type="NCBI Taxonomy" id="164757"/>
    <lineage>
        <taxon>Bacteria</taxon>
        <taxon>Bacillati</taxon>
        <taxon>Actinomycetota</taxon>
        <taxon>Actinomycetes</taxon>
        <taxon>Mycobacteriales</taxon>
        <taxon>Mycobacteriaceae</taxon>
        <taxon>Mycobacterium</taxon>
    </lineage>
</organism>
<dbReference type="AlphaFoldDB" id="A0A5Q5CE95"/>
<name>A0A5Q5CE95_MYCSJ</name>
<reference evidence="2" key="1">
    <citation type="submission" date="2007-02" db="EMBL/GenBank/DDBJ databases">
        <title>Complete sequence of Mycobacterium sp. JLS.</title>
        <authorList>
            <consortium name="US DOE Joint Genome Institute"/>
            <person name="Copeland A."/>
            <person name="Lucas S."/>
            <person name="Lapidus A."/>
            <person name="Barry K."/>
            <person name="Detter J.C."/>
            <person name="Glavina del Rio T."/>
            <person name="Hammon N."/>
            <person name="Israni S."/>
            <person name="Dalin E."/>
            <person name="Tice H."/>
            <person name="Pitluck S."/>
            <person name="Chain P."/>
            <person name="Malfatti S."/>
            <person name="Shin M."/>
            <person name="Vergez L."/>
            <person name="Schmutz J."/>
            <person name="Larimer F."/>
            <person name="Land M."/>
            <person name="Hauser L."/>
            <person name="Kyrpides N."/>
            <person name="Mikhailova N."/>
            <person name="Miller C.D."/>
            <person name="Anderson A.J."/>
            <person name="Sims R.C."/>
            <person name="Richardson P."/>
        </authorList>
    </citation>
    <scope>NUCLEOTIDE SEQUENCE [LARGE SCALE GENOMIC DNA]</scope>
    <source>
        <strain evidence="2">JLS</strain>
    </source>
</reference>
<dbReference type="KEGG" id="mjl:Mjls_1694"/>
<protein>
    <recommendedName>
        <fullName evidence="3">VWA domain-containing protein</fullName>
    </recommendedName>
</protein>
<proteinExistence type="predicted"/>
<evidence type="ECO:0000256" key="1">
    <source>
        <dbReference type="SAM" id="MobiDB-lite"/>
    </source>
</evidence>
<dbReference type="EMBL" id="CP000580">
    <property type="protein sequence ID" value="ABN97484.1"/>
    <property type="molecule type" value="Genomic_DNA"/>
</dbReference>
<sequence>MGFPVRHHRGSAGPPCRWRNQSSRRLWAASMAQFDTQYERLYSAIPEEHRPGHVICLIMTDGMENASHEWDWGAVQKLTKQQQDEWNWKFIFIGANIDEGGDRRRPGDGDEHPEWQAGRVLR</sequence>
<evidence type="ECO:0000313" key="2">
    <source>
        <dbReference type="EMBL" id="ABN97484.1"/>
    </source>
</evidence>
<evidence type="ECO:0008006" key="3">
    <source>
        <dbReference type="Google" id="ProtNLM"/>
    </source>
</evidence>
<feature type="region of interest" description="Disordered" evidence="1">
    <location>
        <begin position="98"/>
        <end position="122"/>
    </location>
</feature>